<dbReference type="Proteomes" id="UP000658656">
    <property type="component" value="Unassembled WGS sequence"/>
</dbReference>
<dbReference type="Pfam" id="PF00583">
    <property type="entry name" value="Acetyltransf_1"/>
    <property type="match status" value="1"/>
</dbReference>
<reference evidence="4" key="1">
    <citation type="journal article" date="2014" name="Int. J. Syst. Evol. Microbiol.">
        <title>Complete genome sequence of Corynebacterium casei LMG S-19264T (=DSM 44701T), isolated from a smear-ripened cheese.</title>
        <authorList>
            <consortium name="US DOE Joint Genome Institute (JGI-PGF)"/>
            <person name="Walter F."/>
            <person name="Albersmeier A."/>
            <person name="Kalinowski J."/>
            <person name="Ruckert C."/>
        </authorList>
    </citation>
    <scope>NUCLEOTIDE SEQUENCE</scope>
    <source>
        <strain evidence="4">CGMCC 4.7679</strain>
    </source>
</reference>
<feature type="domain" description="N-acetyltransferase" evidence="3">
    <location>
        <begin position="166"/>
        <end position="325"/>
    </location>
</feature>
<dbReference type="AlphaFoldDB" id="A0A8H9MCE5"/>
<dbReference type="InterPro" id="IPR050832">
    <property type="entry name" value="Bact_Acetyltransf"/>
</dbReference>
<accession>A0A8H9MCE5</accession>
<comment type="caution">
    <text evidence="4">The sequence shown here is derived from an EMBL/GenBank/DDBJ whole genome shotgun (WGS) entry which is preliminary data.</text>
</comment>
<name>A0A8H9MCE5_9PSEU</name>
<keyword evidence="5" id="KW-1185">Reference proteome</keyword>
<dbReference type="SUPFAM" id="SSF55729">
    <property type="entry name" value="Acyl-CoA N-acyltransferases (Nat)"/>
    <property type="match status" value="1"/>
</dbReference>
<evidence type="ECO:0000259" key="3">
    <source>
        <dbReference type="PROSITE" id="PS51186"/>
    </source>
</evidence>
<dbReference type="PROSITE" id="PS51186">
    <property type="entry name" value="GNAT"/>
    <property type="match status" value="1"/>
</dbReference>
<evidence type="ECO:0000313" key="5">
    <source>
        <dbReference type="Proteomes" id="UP000658656"/>
    </source>
</evidence>
<dbReference type="Gene3D" id="3.40.630.30">
    <property type="match status" value="1"/>
</dbReference>
<organism evidence="4 5">
    <name type="scientific">Amycolatopsis bartoniae</name>
    <dbReference type="NCBI Taxonomy" id="941986"/>
    <lineage>
        <taxon>Bacteria</taxon>
        <taxon>Bacillati</taxon>
        <taxon>Actinomycetota</taxon>
        <taxon>Actinomycetes</taxon>
        <taxon>Pseudonocardiales</taxon>
        <taxon>Pseudonocardiaceae</taxon>
        <taxon>Amycolatopsis</taxon>
    </lineage>
</organism>
<proteinExistence type="predicted"/>
<evidence type="ECO:0000256" key="2">
    <source>
        <dbReference type="ARBA" id="ARBA00023315"/>
    </source>
</evidence>
<dbReference type="EMBL" id="BNAV01000009">
    <property type="protein sequence ID" value="GHF71676.1"/>
    <property type="molecule type" value="Genomic_DNA"/>
</dbReference>
<protein>
    <submittedName>
        <fullName evidence="4">N-acetyltransferase</fullName>
    </submittedName>
</protein>
<dbReference type="InterPro" id="IPR000182">
    <property type="entry name" value="GNAT_dom"/>
</dbReference>
<sequence length="325" mass="35478">MALIEQGGFNTAMDTEAIATAHAARLTGADPLLPSSDPFARPPEPVTVFRADANGSGAEGHAWRSAVDERSSDSLWRPLVEHRLTVRLSGPAPGEALAEILTRWDEHLSGLASPGDWETAAVVPRPSRDPAGSAELLRHGFAPTRVLAVRPADRLTAAGPPAEPGVRIRAAETADLDTATRLFTELQRYDSQFGLVTLRANAEELLRAELTEQLNRTEPTVWLAELYGRPLGSLLLEYPPETDWVARYVNAERVGYLASLQISEAAQSSGVGTALTAHAHQLFDEMGVDAVLLHHALASPQSTPFWYGHGYRPLWTYWYRRPAVR</sequence>
<evidence type="ECO:0000313" key="4">
    <source>
        <dbReference type="EMBL" id="GHF71676.1"/>
    </source>
</evidence>
<evidence type="ECO:0000256" key="1">
    <source>
        <dbReference type="ARBA" id="ARBA00022679"/>
    </source>
</evidence>
<dbReference type="InterPro" id="IPR016181">
    <property type="entry name" value="Acyl_CoA_acyltransferase"/>
</dbReference>
<dbReference type="PANTHER" id="PTHR43877">
    <property type="entry name" value="AMINOALKYLPHOSPHONATE N-ACETYLTRANSFERASE-RELATED-RELATED"/>
    <property type="match status" value="1"/>
</dbReference>
<reference evidence="4" key="2">
    <citation type="submission" date="2020-09" db="EMBL/GenBank/DDBJ databases">
        <authorList>
            <person name="Sun Q."/>
            <person name="Zhou Y."/>
        </authorList>
    </citation>
    <scope>NUCLEOTIDE SEQUENCE</scope>
    <source>
        <strain evidence="4">CGMCC 4.7679</strain>
    </source>
</reference>
<keyword evidence="2" id="KW-0012">Acyltransferase</keyword>
<keyword evidence="1 4" id="KW-0808">Transferase</keyword>
<gene>
    <name evidence="4" type="ORF">GCM10017566_51690</name>
</gene>
<dbReference type="CDD" id="cd04301">
    <property type="entry name" value="NAT_SF"/>
    <property type="match status" value="1"/>
</dbReference>
<dbReference type="GO" id="GO:0016747">
    <property type="term" value="F:acyltransferase activity, transferring groups other than amino-acyl groups"/>
    <property type="evidence" value="ECO:0007669"/>
    <property type="project" value="InterPro"/>
</dbReference>
<dbReference type="PANTHER" id="PTHR43877:SF1">
    <property type="entry name" value="ACETYLTRANSFERASE"/>
    <property type="match status" value="1"/>
</dbReference>